<accession>A0A843U3E0</accession>
<evidence type="ECO:0000313" key="1">
    <source>
        <dbReference type="EMBL" id="MQL76450.1"/>
    </source>
</evidence>
<sequence length="207" mass="22845">LQSFYKIRSTLLDSKVDSTSLPSKFLKNKLPVRLTLAERISRFCHGSVDTVPGSVDTRSESLKQFHEDRVHCVDTVPGSVDTSPSLQKTQLPDWDSVSKQSQAVSTLVPGSVDTSLSSQKNSFAEMGHCVDTLPGGVGTLRLKLKKREFLWTRGCLGIKGFDLAERGFPDLAPSPEVASHPFKRKDVRIKGNLWREACCARQGSRSN</sequence>
<dbReference type="AlphaFoldDB" id="A0A843U3E0"/>
<proteinExistence type="predicted"/>
<comment type="caution">
    <text evidence="1">The sequence shown here is derived from an EMBL/GenBank/DDBJ whole genome shotgun (WGS) entry which is preliminary data.</text>
</comment>
<name>A0A843U3E0_COLES</name>
<gene>
    <name evidence="1" type="ORF">Taro_008846</name>
</gene>
<feature type="non-terminal residue" evidence="1">
    <location>
        <position position="1"/>
    </location>
</feature>
<keyword evidence="2" id="KW-1185">Reference proteome</keyword>
<protein>
    <submittedName>
        <fullName evidence="1">Uncharacterized protein</fullName>
    </submittedName>
</protein>
<dbReference type="Proteomes" id="UP000652761">
    <property type="component" value="Unassembled WGS sequence"/>
</dbReference>
<evidence type="ECO:0000313" key="2">
    <source>
        <dbReference type="Proteomes" id="UP000652761"/>
    </source>
</evidence>
<reference evidence="1" key="1">
    <citation type="submission" date="2017-07" db="EMBL/GenBank/DDBJ databases">
        <title>Taro Niue Genome Assembly and Annotation.</title>
        <authorList>
            <person name="Atibalentja N."/>
            <person name="Keating K."/>
            <person name="Fields C.J."/>
        </authorList>
    </citation>
    <scope>NUCLEOTIDE SEQUENCE</scope>
    <source>
        <strain evidence="1">Niue_2</strain>
        <tissue evidence="1">Leaf</tissue>
    </source>
</reference>
<organism evidence="1 2">
    <name type="scientific">Colocasia esculenta</name>
    <name type="common">Wild taro</name>
    <name type="synonym">Arum esculentum</name>
    <dbReference type="NCBI Taxonomy" id="4460"/>
    <lineage>
        <taxon>Eukaryota</taxon>
        <taxon>Viridiplantae</taxon>
        <taxon>Streptophyta</taxon>
        <taxon>Embryophyta</taxon>
        <taxon>Tracheophyta</taxon>
        <taxon>Spermatophyta</taxon>
        <taxon>Magnoliopsida</taxon>
        <taxon>Liliopsida</taxon>
        <taxon>Araceae</taxon>
        <taxon>Aroideae</taxon>
        <taxon>Colocasieae</taxon>
        <taxon>Colocasia</taxon>
    </lineage>
</organism>
<dbReference type="EMBL" id="NMUH01000299">
    <property type="protein sequence ID" value="MQL76450.1"/>
    <property type="molecule type" value="Genomic_DNA"/>
</dbReference>